<evidence type="ECO:0000313" key="3">
    <source>
        <dbReference type="Proteomes" id="UP000321555"/>
    </source>
</evidence>
<proteinExistence type="predicted"/>
<keyword evidence="3" id="KW-1185">Reference proteome</keyword>
<dbReference type="Gene3D" id="3.40.50.1240">
    <property type="entry name" value="Phosphoglycerate mutase-like"/>
    <property type="match status" value="1"/>
</dbReference>
<sequence length="187" mass="22038">MRTHLFLVRHAHSIYTPDEFSRPLSEQGFADAERITQILQNENIDLVISSPYKRAIQTVEGIAKMIKKEIFFEDGFKERILSEKPVEDFHAAIAKVWEDAHFSWDGGESNILAQERGIEATNRILKKYEGENIVVGTHGNIMVLIMNHFDKKYDYQFWQELDMPDIYKLTFEKNELKEVMRIWDKDK</sequence>
<evidence type="ECO:0000256" key="1">
    <source>
        <dbReference type="PIRSR" id="PIRSR613078-2"/>
    </source>
</evidence>
<accession>A0A5B8Z094</accession>
<dbReference type="STRING" id="1742359.GCA_001439625_04402"/>
<dbReference type="Pfam" id="PF00300">
    <property type="entry name" value="His_Phos_1"/>
    <property type="match status" value="1"/>
</dbReference>
<dbReference type="SMART" id="SM00855">
    <property type="entry name" value="PGAM"/>
    <property type="match status" value="1"/>
</dbReference>
<name>A0A5B8Z094_CYTDA</name>
<reference evidence="3" key="1">
    <citation type="submission" date="2019-08" db="EMBL/GenBank/DDBJ databases">
        <authorList>
            <person name="Zheng X."/>
        </authorList>
    </citation>
    <scope>NUCLEOTIDE SEQUENCE [LARGE SCALE GENOMIC DNA]</scope>
    <source>
        <strain evidence="3">FJAT-25496</strain>
    </source>
</reference>
<dbReference type="RefSeq" id="WP_057775658.1">
    <property type="nucleotide sequence ID" value="NZ_CP042593.1"/>
</dbReference>
<dbReference type="KEGG" id="bda:FSZ17_02800"/>
<organism evidence="2 3">
    <name type="scientific">Cytobacillus dafuensis</name>
    <name type="common">Bacillus dafuensis</name>
    <dbReference type="NCBI Taxonomy" id="1742359"/>
    <lineage>
        <taxon>Bacteria</taxon>
        <taxon>Bacillati</taxon>
        <taxon>Bacillota</taxon>
        <taxon>Bacilli</taxon>
        <taxon>Bacillales</taxon>
        <taxon>Bacillaceae</taxon>
        <taxon>Cytobacillus</taxon>
    </lineage>
</organism>
<evidence type="ECO:0000313" key="2">
    <source>
        <dbReference type="EMBL" id="QED46298.1"/>
    </source>
</evidence>
<dbReference type="InterPro" id="IPR050275">
    <property type="entry name" value="PGM_Phosphatase"/>
</dbReference>
<dbReference type="CDD" id="cd07067">
    <property type="entry name" value="HP_PGM_like"/>
    <property type="match status" value="1"/>
</dbReference>
<gene>
    <name evidence="2" type="ORF">FSZ17_02800</name>
</gene>
<dbReference type="GO" id="GO:0016791">
    <property type="term" value="F:phosphatase activity"/>
    <property type="evidence" value="ECO:0007669"/>
    <property type="project" value="TreeGrafter"/>
</dbReference>
<dbReference type="Proteomes" id="UP000321555">
    <property type="component" value="Chromosome"/>
</dbReference>
<dbReference type="AlphaFoldDB" id="A0A5B8Z094"/>
<protein>
    <submittedName>
        <fullName evidence="2">Histidine phosphatase family protein</fullName>
    </submittedName>
</protein>
<dbReference type="OrthoDB" id="2185101at2"/>
<dbReference type="GO" id="GO:0005737">
    <property type="term" value="C:cytoplasm"/>
    <property type="evidence" value="ECO:0007669"/>
    <property type="project" value="TreeGrafter"/>
</dbReference>
<dbReference type="PANTHER" id="PTHR48100:SF59">
    <property type="entry name" value="ADENOSYLCOBALAMIN_ALPHA-RIBAZOLE PHOSPHATASE"/>
    <property type="match status" value="1"/>
</dbReference>
<dbReference type="InterPro" id="IPR029033">
    <property type="entry name" value="His_PPase_superfam"/>
</dbReference>
<dbReference type="PANTHER" id="PTHR48100">
    <property type="entry name" value="BROAD-SPECIFICITY PHOSPHATASE YOR283W-RELATED"/>
    <property type="match status" value="1"/>
</dbReference>
<dbReference type="EMBL" id="CP042593">
    <property type="protein sequence ID" value="QED46298.1"/>
    <property type="molecule type" value="Genomic_DNA"/>
</dbReference>
<feature type="binding site" evidence="1">
    <location>
        <position position="54"/>
    </location>
    <ligand>
        <name>substrate</name>
    </ligand>
</feature>
<dbReference type="SUPFAM" id="SSF53254">
    <property type="entry name" value="Phosphoglycerate mutase-like"/>
    <property type="match status" value="1"/>
</dbReference>
<dbReference type="InterPro" id="IPR013078">
    <property type="entry name" value="His_Pase_superF_clade-1"/>
</dbReference>